<accession>A0A2P4ZUE7</accession>
<dbReference type="AlphaFoldDB" id="A0A2P4ZUE7"/>
<protein>
    <submittedName>
        <fullName evidence="1">Uncharacterized protein</fullName>
    </submittedName>
</protein>
<organism evidence="1 2">
    <name type="scientific">Trichoderma gamsii</name>
    <dbReference type="NCBI Taxonomy" id="398673"/>
    <lineage>
        <taxon>Eukaryota</taxon>
        <taxon>Fungi</taxon>
        <taxon>Dikarya</taxon>
        <taxon>Ascomycota</taxon>
        <taxon>Pezizomycotina</taxon>
        <taxon>Sordariomycetes</taxon>
        <taxon>Hypocreomycetidae</taxon>
        <taxon>Hypocreales</taxon>
        <taxon>Hypocreaceae</taxon>
        <taxon>Trichoderma</taxon>
    </lineage>
</organism>
<name>A0A2P4ZUE7_9HYPO</name>
<comment type="caution">
    <text evidence="1">The sequence shown here is derived from an EMBL/GenBank/DDBJ whole genome shotgun (WGS) entry which is preliminary data.</text>
</comment>
<dbReference type="RefSeq" id="XP_018664326.2">
    <property type="nucleotide sequence ID" value="XM_018802408.2"/>
</dbReference>
<gene>
    <name evidence="1" type="ORF">TGAM01_v203052</name>
</gene>
<dbReference type="EMBL" id="JPDN02000008">
    <property type="protein sequence ID" value="PON27915.1"/>
    <property type="molecule type" value="Genomic_DNA"/>
</dbReference>
<evidence type="ECO:0000313" key="2">
    <source>
        <dbReference type="Proteomes" id="UP000054821"/>
    </source>
</evidence>
<dbReference type="GeneID" id="29982491"/>
<reference evidence="1 2" key="1">
    <citation type="journal article" date="2016" name="Genome Announc.">
        <title>Draft Whole-Genome Sequence of Trichoderma gamsii T6085, a Promising Biocontrol Agent of Fusarium Head Blight on Wheat.</title>
        <authorList>
            <person name="Baroncelli R."/>
            <person name="Zapparata A."/>
            <person name="Piaggeschi G."/>
            <person name="Sarrocco S."/>
            <person name="Vannacci G."/>
        </authorList>
    </citation>
    <scope>NUCLEOTIDE SEQUENCE [LARGE SCALE GENOMIC DNA]</scope>
    <source>
        <strain evidence="1 2">T6085</strain>
    </source>
</reference>
<sequence length="280" mass="30992">MAHFRKTYFLCPKSEFIPPPPEGPLFLGSIILSTSMPESSLNRETKIPLVNELPPIIETDWKKAVSVKKKVEWGVYLQFLANSGLLVLGPSLDADHLSKSKCTFAFDEVKTMSFEPTPEYVAEAMKAPTVQQWLKEPKQRFSPVVSLYLITGMKLVKGANVKYSSSGTLGVTGRFGIDVPQYDISVGPRGRWTAPTYGDGMESNPTSDFVFAFRVKRIRITRKVKTENYTKGAFMAAGKEEDGDEIESISVDDVDGSGFENVTVVHDAAEDDDVYCVPSK</sequence>
<dbReference type="Proteomes" id="UP000054821">
    <property type="component" value="Unassembled WGS sequence"/>
</dbReference>
<dbReference type="STRING" id="398673.A0A2P4ZUE7"/>
<proteinExistence type="predicted"/>
<keyword evidence="2" id="KW-1185">Reference proteome</keyword>
<evidence type="ECO:0000313" key="1">
    <source>
        <dbReference type="EMBL" id="PON27915.1"/>
    </source>
</evidence>